<dbReference type="GO" id="GO:0005524">
    <property type="term" value="F:ATP binding"/>
    <property type="evidence" value="ECO:0007669"/>
    <property type="project" value="UniProtKB-KW"/>
</dbReference>
<evidence type="ECO:0000256" key="1">
    <source>
        <dbReference type="ARBA" id="ARBA00022448"/>
    </source>
</evidence>
<keyword evidence="2" id="KW-0547">Nucleotide-binding</keyword>
<dbReference type="SUPFAM" id="SSF52540">
    <property type="entry name" value="P-loop containing nucleoside triphosphate hydrolases"/>
    <property type="match status" value="2"/>
</dbReference>
<sequence length="554" mass="59966">MSLLEIQDLSVVYEPRGAVPTHAVKNASLSLEQGEFVGLVGESGSGKSTLGFAVTRLAKAPARISGGRIVFDGTDIAHLDAEELRTQRRGGFAMVLQSGMNALNPVRTIAHHFGDIFAAHGHVPKARRRQRATELLDKVQLPSTVLDRYPGELSGGMRQRVSIALALSLEPRLMVFDEPTTALDVLVQHAVMDTIRELQAAEGFTAVLISHDLGVVLESAERVVVMHDGEIVEDGASRQIFSAPAHPYTQMLLSHYADPRAEVVELPGFERKAPQDGAARPERAAAHDAIVVDHVSKVYPPPRRGEQAVTAVDDVSFRLEPGAAMALVGQSGSGKSTIAKMITGVERPTSGTVTFGDLRVDRLRRRQLKTLHADVQMVFQDPYSALNPLHTVEYTLTRPVENFAGLKGEAARERVLELLETVGLTPVEQYAAKLPHQLSGGQRQRVVIARALASNPQVLIADEPVSMLDVSLRAGVLGLLEDLRAGLGVSLLYITHDLLSARVVTDQIMVLHHGRVVESGGTTQVLRFPEDAYTTQLLDAIPQPARRFADGQAS</sequence>
<evidence type="ECO:0000259" key="4">
    <source>
        <dbReference type="PROSITE" id="PS50893"/>
    </source>
</evidence>
<dbReference type="EMBL" id="JALQCY010000005">
    <property type="protein sequence ID" value="MCK9795114.1"/>
    <property type="molecule type" value="Genomic_DNA"/>
</dbReference>
<dbReference type="PANTHER" id="PTHR43776:SF8">
    <property type="entry name" value="ABC TRANSPORTER, ATP-BINDING PROTEIN"/>
    <property type="match status" value="1"/>
</dbReference>
<dbReference type="InterPro" id="IPR027417">
    <property type="entry name" value="P-loop_NTPase"/>
</dbReference>
<organism evidence="5 6">
    <name type="scientific">Isoptericola peretonis</name>
    <dbReference type="NCBI Taxonomy" id="2918523"/>
    <lineage>
        <taxon>Bacteria</taxon>
        <taxon>Bacillati</taxon>
        <taxon>Actinomycetota</taxon>
        <taxon>Actinomycetes</taxon>
        <taxon>Micrococcales</taxon>
        <taxon>Promicromonosporaceae</taxon>
        <taxon>Isoptericola</taxon>
    </lineage>
</organism>
<dbReference type="PROSITE" id="PS50893">
    <property type="entry name" value="ABC_TRANSPORTER_2"/>
    <property type="match status" value="2"/>
</dbReference>
<evidence type="ECO:0000313" key="5">
    <source>
        <dbReference type="EMBL" id="MCK9795114.1"/>
    </source>
</evidence>
<dbReference type="InterPro" id="IPR050319">
    <property type="entry name" value="ABC_transp_ATP-bind"/>
</dbReference>
<dbReference type="PANTHER" id="PTHR43776">
    <property type="entry name" value="TRANSPORT ATP-BINDING PROTEIN"/>
    <property type="match status" value="1"/>
</dbReference>
<evidence type="ECO:0000313" key="6">
    <source>
        <dbReference type="Proteomes" id="UP001651050"/>
    </source>
</evidence>
<dbReference type="PROSITE" id="PS00211">
    <property type="entry name" value="ABC_TRANSPORTER_1"/>
    <property type="match status" value="2"/>
</dbReference>
<evidence type="ECO:0000256" key="3">
    <source>
        <dbReference type="ARBA" id="ARBA00022840"/>
    </source>
</evidence>
<keyword evidence="3 5" id="KW-0067">ATP-binding</keyword>
<proteinExistence type="predicted"/>
<dbReference type="NCBIfam" id="NF008453">
    <property type="entry name" value="PRK11308.1"/>
    <property type="match status" value="2"/>
</dbReference>
<evidence type="ECO:0000256" key="2">
    <source>
        <dbReference type="ARBA" id="ARBA00022741"/>
    </source>
</evidence>
<keyword evidence="6" id="KW-1185">Reference proteome</keyword>
<comment type="caution">
    <text evidence="5">The sequence shown here is derived from an EMBL/GenBank/DDBJ whole genome shotgun (WGS) entry which is preliminary data.</text>
</comment>
<dbReference type="NCBIfam" id="NF007739">
    <property type="entry name" value="PRK10419.1"/>
    <property type="match status" value="2"/>
</dbReference>
<protein>
    <submittedName>
        <fullName evidence="5">ABC transporter ATP-binding protein</fullName>
    </submittedName>
</protein>
<name>A0ABT0J6T4_9MICO</name>
<accession>A0ABT0J6T4</accession>
<dbReference type="Pfam" id="PF08352">
    <property type="entry name" value="oligo_HPY"/>
    <property type="match status" value="1"/>
</dbReference>
<dbReference type="InterPro" id="IPR017871">
    <property type="entry name" value="ABC_transporter-like_CS"/>
</dbReference>
<dbReference type="InterPro" id="IPR013563">
    <property type="entry name" value="Oligopep_ABC_C"/>
</dbReference>
<dbReference type="RefSeq" id="WP_416344974.1">
    <property type="nucleotide sequence ID" value="NZ_JALQCY010000005.1"/>
</dbReference>
<dbReference type="SMART" id="SM00382">
    <property type="entry name" value="AAA"/>
    <property type="match status" value="2"/>
</dbReference>
<feature type="domain" description="ABC transporter" evidence="4">
    <location>
        <begin position="4"/>
        <end position="253"/>
    </location>
</feature>
<dbReference type="CDD" id="cd03257">
    <property type="entry name" value="ABC_NikE_OppD_transporters"/>
    <property type="match status" value="2"/>
</dbReference>
<keyword evidence="1" id="KW-0813">Transport</keyword>
<gene>
    <name evidence="5" type="ORF">M1843_15295</name>
</gene>
<dbReference type="InterPro" id="IPR003439">
    <property type="entry name" value="ABC_transporter-like_ATP-bd"/>
</dbReference>
<dbReference type="Gene3D" id="3.40.50.300">
    <property type="entry name" value="P-loop containing nucleotide triphosphate hydrolases"/>
    <property type="match status" value="2"/>
</dbReference>
<dbReference type="Pfam" id="PF00005">
    <property type="entry name" value="ABC_tran"/>
    <property type="match status" value="2"/>
</dbReference>
<feature type="domain" description="ABC transporter" evidence="4">
    <location>
        <begin position="290"/>
        <end position="538"/>
    </location>
</feature>
<reference evidence="5 6" key="1">
    <citation type="submission" date="2022-02" db="EMBL/GenBank/DDBJ databases">
        <title>The car tank lid bacteriome: a reservoir of bacteria with potential in bioremediation of fuel.</title>
        <authorList>
            <person name="Vidal-Verdu A."/>
            <person name="Gomez-Martinez D."/>
            <person name="Latorre-Perez A."/>
            <person name="Pereto J."/>
            <person name="Porcar M."/>
        </authorList>
    </citation>
    <scope>NUCLEOTIDE SEQUENCE [LARGE SCALE GENOMIC DNA]</scope>
    <source>
        <strain evidence="5 6">4D.3</strain>
    </source>
</reference>
<dbReference type="InterPro" id="IPR003593">
    <property type="entry name" value="AAA+_ATPase"/>
</dbReference>
<dbReference type="Proteomes" id="UP001651050">
    <property type="component" value="Unassembled WGS sequence"/>
</dbReference>